<dbReference type="Proteomes" id="UP000298327">
    <property type="component" value="Unassembled WGS sequence"/>
</dbReference>
<organism evidence="3 4">
    <name type="scientific">Dentipellis fragilis</name>
    <dbReference type="NCBI Taxonomy" id="205917"/>
    <lineage>
        <taxon>Eukaryota</taxon>
        <taxon>Fungi</taxon>
        <taxon>Dikarya</taxon>
        <taxon>Basidiomycota</taxon>
        <taxon>Agaricomycotina</taxon>
        <taxon>Agaricomycetes</taxon>
        <taxon>Russulales</taxon>
        <taxon>Hericiaceae</taxon>
        <taxon>Dentipellis</taxon>
    </lineage>
</organism>
<sequence>MFGQDQNTVPQNNLPARGTYIFANPDPNTGFTQRENYSLANHPVEHTHPTAPQLFPTLANACPDLYAACTSLHDCQRYADAPDACYAPSAPHQGPMLPPQWSPGTMPYGSAPSPSVPRACWALTGNPPYAPLVSAPTTILPSNLPSEYSPWPSSLDAQHSGSYYQGPPEATMTPYSTMTPLVAQPVMQAYPMPEYGGVGTHYSDFDVGDVSHSTFQPGQHMEPGWMETSLRQPSSNRPSRRQRREGAEPFVHQAARPGQEARQTLASNTCKTQGDDLGYKTLGQCTARCLHVPLRGPDAPPLTTGARGSKTRSRAIGGQEIPAPAPAPPSAPAPAAPRRRSLPQSDKPPAPIKLGNGRWGCPHPECGKDYLWAHDARRHYKIKHKNILWLCLTCWETVNRHDNLPRHYQAVHHRDQFDGEAVEIRRDEGASALWRVVVV</sequence>
<reference evidence="3 4" key="1">
    <citation type="submission" date="2019-02" db="EMBL/GenBank/DDBJ databases">
        <title>Genome sequencing of the rare red list fungi Dentipellis fragilis.</title>
        <authorList>
            <person name="Buettner E."/>
            <person name="Kellner H."/>
        </authorList>
    </citation>
    <scope>NUCLEOTIDE SEQUENCE [LARGE SCALE GENOMIC DNA]</scope>
    <source>
        <strain evidence="3 4">DSM 105465</strain>
    </source>
</reference>
<accession>A0A4Y9Z4T6</accession>
<evidence type="ECO:0000256" key="1">
    <source>
        <dbReference type="SAM" id="MobiDB-lite"/>
    </source>
</evidence>
<feature type="domain" description="C2H2-type" evidence="2">
    <location>
        <begin position="391"/>
        <end position="413"/>
    </location>
</feature>
<dbReference type="EMBL" id="SEOQ01000126">
    <property type="protein sequence ID" value="TFY69866.1"/>
    <property type="molecule type" value="Genomic_DNA"/>
</dbReference>
<evidence type="ECO:0000259" key="2">
    <source>
        <dbReference type="PROSITE" id="PS00028"/>
    </source>
</evidence>
<feature type="domain" description="C2H2-type" evidence="2">
    <location>
        <begin position="361"/>
        <end position="384"/>
    </location>
</feature>
<evidence type="ECO:0000313" key="3">
    <source>
        <dbReference type="EMBL" id="TFY69866.1"/>
    </source>
</evidence>
<dbReference type="InterPro" id="IPR013087">
    <property type="entry name" value="Znf_C2H2_type"/>
</dbReference>
<dbReference type="OrthoDB" id="8922241at2759"/>
<comment type="caution">
    <text evidence="3">The sequence shown here is derived from an EMBL/GenBank/DDBJ whole genome shotgun (WGS) entry which is preliminary data.</text>
</comment>
<dbReference type="AlphaFoldDB" id="A0A4Y9Z4T6"/>
<gene>
    <name evidence="3" type="ORF">EVG20_g2981</name>
</gene>
<feature type="compositionally biased region" description="Pro residues" evidence="1">
    <location>
        <begin position="323"/>
        <end position="335"/>
    </location>
</feature>
<keyword evidence="4" id="KW-1185">Reference proteome</keyword>
<protein>
    <recommendedName>
        <fullName evidence="2">C2H2-type domain-containing protein</fullName>
    </recommendedName>
</protein>
<dbReference type="PROSITE" id="PS00028">
    <property type="entry name" value="ZINC_FINGER_C2H2_1"/>
    <property type="match status" value="2"/>
</dbReference>
<proteinExistence type="predicted"/>
<name>A0A4Y9Z4T6_9AGAM</name>
<dbReference type="Gene3D" id="3.30.160.60">
    <property type="entry name" value="Classic Zinc Finger"/>
    <property type="match status" value="1"/>
</dbReference>
<evidence type="ECO:0000313" key="4">
    <source>
        <dbReference type="Proteomes" id="UP000298327"/>
    </source>
</evidence>
<feature type="region of interest" description="Disordered" evidence="1">
    <location>
        <begin position="209"/>
        <end position="266"/>
    </location>
</feature>
<feature type="region of interest" description="Disordered" evidence="1">
    <location>
        <begin position="294"/>
        <end position="356"/>
    </location>
</feature>